<dbReference type="Proteomes" id="UP000887579">
    <property type="component" value="Unplaced"/>
</dbReference>
<evidence type="ECO:0000313" key="2">
    <source>
        <dbReference type="WBParaSite" id="ES5_v2.g27398.t1"/>
    </source>
</evidence>
<name>A0AC34GCR2_9BILA</name>
<reference evidence="2" key="1">
    <citation type="submission" date="2022-11" db="UniProtKB">
        <authorList>
            <consortium name="WormBaseParasite"/>
        </authorList>
    </citation>
    <scope>IDENTIFICATION</scope>
</reference>
<organism evidence="1 2">
    <name type="scientific">Panagrolaimus sp. ES5</name>
    <dbReference type="NCBI Taxonomy" id="591445"/>
    <lineage>
        <taxon>Eukaryota</taxon>
        <taxon>Metazoa</taxon>
        <taxon>Ecdysozoa</taxon>
        <taxon>Nematoda</taxon>
        <taxon>Chromadorea</taxon>
        <taxon>Rhabditida</taxon>
        <taxon>Tylenchina</taxon>
        <taxon>Panagrolaimomorpha</taxon>
        <taxon>Panagrolaimoidea</taxon>
        <taxon>Panagrolaimidae</taxon>
        <taxon>Panagrolaimus</taxon>
    </lineage>
</organism>
<sequence>MENVMKRRSVFDKSLENVVKKKMKFEEEAADNELPLDAPRVVKAEPRSRTIDIFSSSANSSSSSSNSSLSTENDPKWYKMLTDDRYFDVILVSKPENLNHKSHRCILAKYSETFVEMFKKLKKLPVKINTEFDAATVKAALAFMLDKSYPAGNEIDIFKFAAKYGIQELMDFHYSIVEKQIDAGNVCDLIQIAYDYKNEELKQRCFKVMSQNKKKEDLENLPRNILLDFILYSPPH</sequence>
<protein>
    <submittedName>
        <fullName evidence="2">BTB domain-containing protein</fullName>
    </submittedName>
</protein>
<proteinExistence type="predicted"/>
<evidence type="ECO:0000313" key="1">
    <source>
        <dbReference type="Proteomes" id="UP000887579"/>
    </source>
</evidence>
<dbReference type="WBParaSite" id="ES5_v2.g27398.t1">
    <property type="protein sequence ID" value="ES5_v2.g27398.t1"/>
    <property type="gene ID" value="ES5_v2.g27398"/>
</dbReference>
<accession>A0AC34GCR2</accession>